<reference evidence="10 11" key="1">
    <citation type="submission" date="2020-09" db="EMBL/GenBank/DDBJ databases">
        <title>Biosynthesis of the nuclear factor of activated T cells inhibitor NFAT-133 and its congeners in Streptomyces pactum.</title>
        <authorList>
            <person name="Zhou W."/>
            <person name="Posri P."/>
            <person name="Abugrain M.E."/>
            <person name="Weisberg A.J."/>
            <person name="Chang J.H."/>
            <person name="Mahmud T."/>
        </authorList>
    </citation>
    <scope>NUCLEOTIDE SEQUENCE [LARGE SCALE GENOMIC DNA]</scope>
    <source>
        <strain evidence="10 11">ATCC 27456</strain>
    </source>
</reference>
<evidence type="ECO:0000256" key="1">
    <source>
        <dbReference type="ARBA" id="ARBA00004651"/>
    </source>
</evidence>
<keyword evidence="5 9" id="KW-0812">Transmembrane</keyword>
<keyword evidence="3" id="KW-0813">Transport</keyword>
<evidence type="ECO:0000256" key="5">
    <source>
        <dbReference type="ARBA" id="ARBA00022692"/>
    </source>
</evidence>
<name>A0ABS0NEM0_9ACTN</name>
<evidence type="ECO:0000256" key="9">
    <source>
        <dbReference type="SAM" id="Phobius"/>
    </source>
</evidence>
<evidence type="ECO:0000313" key="10">
    <source>
        <dbReference type="EMBL" id="MBH5333650.1"/>
    </source>
</evidence>
<feature type="transmembrane region" description="Helical" evidence="9">
    <location>
        <begin position="195"/>
        <end position="228"/>
    </location>
</feature>
<keyword evidence="7 9" id="KW-0472">Membrane</keyword>
<dbReference type="PANTHER" id="PTHR34979">
    <property type="entry name" value="INNER MEMBRANE PROTEIN YGAZ"/>
    <property type="match status" value="1"/>
</dbReference>
<comment type="caution">
    <text evidence="10">The sequence shown here is derived from an EMBL/GenBank/DDBJ whole genome shotgun (WGS) entry which is preliminary data.</text>
</comment>
<dbReference type="Proteomes" id="UP000807371">
    <property type="component" value="Unassembled WGS sequence"/>
</dbReference>
<sequence>MGSIPPPGRDASPPERFRAGVGVGTGLAAASFVLAVSFGAITHAQGWSVAGSVLCSMAVFSGSAQFALVSTLGAGGGTTAAVAAAALVNVRFLPMGVAVAGDLSGGRMRRALQAQAVVDGSWAAAHRGGGRFDRHLMFGASAVQWVLWVAGTAVGVVLAPDPGLLGDLGLDVVAPAMFLFLLLDTTGADRGNRLPAVLGAAVAAGLSFLLPPGPALIGAAGAAMVALARPLPGPGRPTAGDRSPGRPGEGNPAPETESP</sequence>
<evidence type="ECO:0000256" key="6">
    <source>
        <dbReference type="ARBA" id="ARBA00022989"/>
    </source>
</evidence>
<keyword evidence="6 9" id="KW-1133">Transmembrane helix</keyword>
<feature type="transmembrane region" description="Helical" evidence="9">
    <location>
        <begin position="53"/>
        <end position="74"/>
    </location>
</feature>
<feature type="region of interest" description="Disordered" evidence="8">
    <location>
        <begin position="230"/>
        <end position="259"/>
    </location>
</feature>
<protein>
    <submittedName>
        <fullName evidence="10">AzlC family ABC transporter permease</fullName>
    </submittedName>
</protein>
<evidence type="ECO:0000256" key="7">
    <source>
        <dbReference type="ARBA" id="ARBA00023136"/>
    </source>
</evidence>
<evidence type="ECO:0000256" key="3">
    <source>
        <dbReference type="ARBA" id="ARBA00022448"/>
    </source>
</evidence>
<feature type="transmembrane region" description="Helical" evidence="9">
    <location>
        <begin position="20"/>
        <end position="41"/>
    </location>
</feature>
<accession>A0ABS0NEM0</accession>
<proteinExistence type="inferred from homology"/>
<keyword evidence="4" id="KW-1003">Cell membrane</keyword>
<evidence type="ECO:0000256" key="2">
    <source>
        <dbReference type="ARBA" id="ARBA00010735"/>
    </source>
</evidence>
<dbReference type="EMBL" id="JACYXC010000001">
    <property type="protein sequence ID" value="MBH5333650.1"/>
    <property type="molecule type" value="Genomic_DNA"/>
</dbReference>
<dbReference type="Pfam" id="PF03591">
    <property type="entry name" value="AzlC"/>
    <property type="match status" value="1"/>
</dbReference>
<dbReference type="InterPro" id="IPR011606">
    <property type="entry name" value="Brnchd-chn_aa_trnsp_permease"/>
</dbReference>
<organism evidence="10 11">
    <name type="scientific">Streptomyces pactum</name>
    <dbReference type="NCBI Taxonomy" id="68249"/>
    <lineage>
        <taxon>Bacteria</taxon>
        <taxon>Bacillati</taxon>
        <taxon>Actinomycetota</taxon>
        <taxon>Actinomycetes</taxon>
        <taxon>Kitasatosporales</taxon>
        <taxon>Streptomycetaceae</taxon>
        <taxon>Streptomyces</taxon>
    </lineage>
</organism>
<feature type="transmembrane region" description="Helical" evidence="9">
    <location>
        <begin position="80"/>
        <end position="100"/>
    </location>
</feature>
<feature type="transmembrane region" description="Helical" evidence="9">
    <location>
        <begin position="164"/>
        <end position="183"/>
    </location>
</feature>
<evidence type="ECO:0000256" key="4">
    <source>
        <dbReference type="ARBA" id="ARBA00022475"/>
    </source>
</evidence>
<keyword evidence="11" id="KW-1185">Reference proteome</keyword>
<evidence type="ECO:0000313" key="11">
    <source>
        <dbReference type="Proteomes" id="UP000807371"/>
    </source>
</evidence>
<comment type="similarity">
    <text evidence="2">Belongs to the AzlC family.</text>
</comment>
<feature type="transmembrane region" description="Helical" evidence="9">
    <location>
        <begin position="136"/>
        <end position="158"/>
    </location>
</feature>
<gene>
    <name evidence="10" type="ORF">IHE55_02035</name>
</gene>
<dbReference type="PANTHER" id="PTHR34979:SF1">
    <property type="entry name" value="INNER MEMBRANE PROTEIN YGAZ"/>
    <property type="match status" value="1"/>
</dbReference>
<comment type="subcellular location">
    <subcellularLocation>
        <location evidence="1">Cell membrane</location>
        <topology evidence="1">Multi-pass membrane protein</topology>
    </subcellularLocation>
</comment>
<dbReference type="RefSeq" id="WP_197987440.1">
    <property type="nucleotide sequence ID" value="NZ_JACYXC010000001.1"/>
</dbReference>
<evidence type="ECO:0000256" key="8">
    <source>
        <dbReference type="SAM" id="MobiDB-lite"/>
    </source>
</evidence>